<sequence length="128" mass="13333">MLNDLLLLPLTAMSLAFYGGGGPTPMPPSTVGVWEGTITAPGLNSPVLLFTFEQSNTPNRGDFSGTIAEFSDPAGTKFSGNTLQGTLVVSDPAGGLTCKGAFTKFVRYEGVCVLTEGSANMNLVLNKR</sequence>
<comment type="caution">
    <text evidence="1">The sequence shown here is derived from an EMBL/GenBank/DDBJ whole genome shotgun (WGS) entry which is preliminary data.</text>
</comment>
<dbReference type="RefSeq" id="WP_380005964.1">
    <property type="nucleotide sequence ID" value="NZ_JBHLYR010000013.1"/>
</dbReference>
<organism evidence="1 2">
    <name type="scientific">Deinococcus oregonensis</name>
    <dbReference type="NCBI Taxonomy" id="1805970"/>
    <lineage>
        <taxon>Bacteria</taxon>
        <taxon>Thermotogati</taxon>
        <taxon>Deinococcota</taxon>
        <taxon>Deinococci</taxon>
        <taxon>Deinococcales</taxon>
        <taxon>Deinococcaceae</taxon>
        <taxon>Deinococcus</taxon>
    </lineage>
</organism>
<dbReference type="EMBL" id="JBHLYR010000013">
    <property type="protein sequence ID" value="MFB9991237.1"/>
    <property type="molecule type" value="Genomic_DNA"/>
</dbReference>
<dbReference type="Proteomes" id="UP001589733">
    <property type="component" value="Unassembled WGS sequence"/>
</dbReference>
<proteinExistence type="predicted"/>
<name>A0ABV6AW41_9DEIO</name>
<evidence type="ECO:0000313" key="2">
    <source>
        <dbReference type="Proteomes" id="UP001589733"/>
    </source>
</evidence>
<reference evidence="1 2" key="1">
    <citation type="submission" date="2024-09" db="EMBL/GenBank/DDBJ databases">
        <authorList>
            <person name="Sun Q."/>
            <person name="Mori K."/>
        </authorList>
    </citation>
    <scope>NUCLEOTIDE SEQUENCE [LARGE SCALE GENOMIC DNA]</scope>
    <source>
        <strain evidence="1 2">JCM 13503</strain>
    </source>
</reference>
<protein>
    <submittedName>
        <fullName evidence="1">Uncharacterized protein</fullName>
    </submittedName>
</protein>
<evidence type="ECO:0000313" key="1">
    <source>
        <dbReference type="EMBL" id="MFB9991237.1"/>
    </source>
</evidence>
<accession>A0ABV6AW41</accession>
<gene>
    <name evidence="1" type="ORF">ACFFLM_04470</name>
</gene>
<keyword evidence="2" id="KW-1185">Reference proteome</keyword>